<proteinExistence type="predicted"/>
<protein>
    <recommendedName>
        <fullName evidence="2">DUF6827 domain-containing protein</fullName>
    </recommendedName>
</protein>
<feature type="domain" description="DUF6827" evidence="2">
    <location>
        <begin position="1"/>
        <end position="134"/>
    </location>
</feature>
<accession>A0A813LNV2</accession>
<comment type="caution">
    <text evidence="3">The sequence shown here is derived from an EMBL/GenBank/DDBJ whole genome shotgun (WGS) entry which is preliminary data.</text>
</comment>
<evidence type="ECO:0000313" key="3">
    <source>
        <dbReference type="EMBL" id="CAE8737206.1"/>
    </source>
</evidence>
<organism evidence="3 4">
    <name type="scientific">Polarella glacialis</name>
    <name type="common">Dinoflagellate</name>
    <dbReference type="NCBI Taxonomy" id="89957"/>
    <lineage>
        <taxon>Eukaryota</taxon>
        <taxon>Sar</taxon>
        <taxon>Alveolata</taxon>
        <taxon>Dinophyceae</taxon>
        <taxon>Suessiales</taxon>
        <taxon>Suessiaceae</taxon>
        <taxon>Polarella</taxon>
    </lineage>
</organism>
<name>A0A813LNV2_POLGL</name>
<gene>
    <name evidence="3" type="ORF">PGLA2088_LOCUS48662</name>
</gene>
<dbReference type="Pfam" id="PF20715">
    <property type="entry name" value="DUF6827"/>
    <property type="match status" value="1"/>
</dbReference>
<dbReference type="InterPro" id="IPR049230">
    <property type="entry name" value="DUF6827"/>
</dbReference>
<sequence>MSANWADYLHLVYNVPFWETELEKLTGIVQPYLHEPSVGAKFSEVQEMMDVLYQCEDVRDHINELAELATRASGFMGTGFAAGEKLENMDDHAKLAAETYDKILAKHPNFKPKIEQTVGHGLAVLRQKHKFKFGTILGNNNNIIIINNNKHNNSNHNTNNNNSNNNSSSSNYNNNNHNNNNSNNNINNNNNNNSKQQHCLEVSVFMAQFLRSTCCMEASCFEQLAQTLLFRRASLFR</sequence>
<evidence type="ECO:0000256" key="1">
    <source>
        <dbReference type="SAM" id="MobiDB-lite"/>
    </source>
</evidence>
<dbReference type="EMBL" id="CAJNNW010036743">
    <property type="protein sequence ID" value="CAE8737206.1"/>
    <property type="molecule type" value="Genomic_DNA"/>
</dbReference>
<dbReference type="Proteomes" id="UP000626109">
    <property type="component" value="Unassembled WGS sequence"/>
</dbReference>
<dbReference type="AlphaFoldDB" id="A0A813LNV2"/>
<evidence type="ECO:0000259" key="2">
    <source>
        <dbReference type="Pfam" id="PF20715"/>
    </source>
</evidence>
<evidence type="ECO:0000313" key="4">
    <source>
        <dbReference type="Proteomes" id="UP000626109"/>
    </source>
</evidence>
<reference evidence="3" key="1">
    <citation type="submission" date="2021-02" db="EMBL/GenBank/DDBJ databases">
        <authorList>
            <person name="Dougan E. K."/>
            <person name="Rhodes N."/>
            <person name="Thang M."/>
            <person name="Chan C."/>
        </authorList>
    </citation>
    <scope>NUCLEOTIDE SEQUENCE</scope>
</reference>
<feature type="region of interest" description="Disordered" evidence="1">
    <location>
        <begin position="148"/>
        <end position="192"/>
    </location>
</feature>